<proteinExistence type="predicted"/>
<feature type="compositionally biased region" description="Pro residues" evidence="10">
    <location>
        <begin position="2375"/>
        <end position="2392"/>
    </location>
</feature>
<dbReference type="InterPro" id="IPR002172">
    <property type="entry name" value="LDrepeatLR_classA_rpt"/>
</dbReference>
<protein>
    <recommendedName>
        <fullName evidence="13">EGF-like domain-containing protein</fullName>
    </recommendedName>
</protein>
<keyword evidence="11" id="KW-0812">Transmembrane</keyword>
<feature type="region of interest" description="Disordered" evidence="10">
    <location>
        <begin position="2544"/>
        <end position="2563"/>
    </location>
</feature>
<dbReference type="CDD" id="cd00112">
    <property type="entry name" value="LDLa"/>
    <property type="match status" value="3"/>
</dbReference>
<evidence type="ECO:0000259" key="13">
    <source>
        <dbReference type="SMART" id="SM00181"/>
    </source>
</evidence>
<dbReference type="InterPro" id="IPR036055">
    <property type="entry name" value="LDL_receptor-like_sf"/>
</dbReference>
<feature type="region of interest" description="Disordered" evidence="10">
    <location>
        <begin position="728"/>
        <end position="750"/>
    </location>
</feature>
<dbReference type="GO" id="GO:0017147">
    <property type="term" value="F:Wnt-protein binding"/>
    <property type="evidence" value="ECO:0007669"/>
    <property type="project" value="TreeGrafter"/>
</dbReference>
<dbReference type="PROSITE" id="PS50068">
    <property type="entry name" value="LDLRA_2"/>
    <property type="match status" value="2"/>
</dbReference>
<feature type="region of interest" description="Disordered" evidence="10">
    <location>
        <begin position="518"/>
        <end position="553"/>
    </location>
</feature>
<dbReference type="SMART" id="SM00135">
    <property type="entry name" value="LY"/>
    <property type="match status" value="12"/>
</dbReference>
<keyword evidence="11" id="KW-1133">Transmembrane helix</keyword>
<dbReference type="Gene3D" id="2.120.10.30">
    <property type="entry name" value="TolB, C-terminal domain"/>
    <property type="match status" value="6"/>
</dbReference>
<comment type="caution">
    <text evidence="9">Lacks conserved residue(s) required for the propagation of feature annotation.</text>
</comment>
<feature type="region of interest" description="Disordered" evidence="10">
    <location>
        <begin position="2795"/>
        <end position="2822"/>
    </location>
</feature>
<keyword evidence="12" id="KW-0732">Signal</keyword>
<feature type="region of interest" description="Disordered" evidence="10">
    <location>
        <begin position="2370"/>
        <end position="2428"/>
    </location>
</feature>
<dbReference type="InterPro" id="IPR000742">
    <property type="entry name" value="EGF"/>
</dbReference>
<keyword evidence="5 11" id="KW-0472">Membrane</keyword>
<dbReference type="GO" id="GO:0060070">
    <property type="term" value="P:canonical Wnt signaling pathway"/>
    <property type="evidence" value="ECO:0007669"/>
    <property type="project" value="TreeGrafter"/>
</dbReference>
<feature type="compositionally biased region" description="Low complexity" evidence="10">
    <location>
        <begin position="2393"/>
        <end position="2406"/>
    </location>
</feature>
<dbReference type="PROSITE" id="PS51257">
    <property type="entry name" value="PROKAR_LIPOPROTEIN"/>
    <property type="match status" value="1"/>
</dbReference>
<evidence type="ECO:0000256" key="1">
    <source>
        <dbReference type="ARBA" id="ARBA00004167"/>
    </source>
</evidence>
<feature type="compositionally biased region" description="Low complexity" evidence="10">
    <location>
        <begin position="518"/>
        <end position="534"/>
    </location>
</feature>
<feature type="domain" description="EGF-like" evidence="13">
    <location>
        <begin position="1839"/>
        <end position="1915"/>
    </location>
</feature>
<keyword evidence="3" id="KW-0254">Endocytosis</keyword>
<evidence type="ECO:0000313" key="14">
    <source>
        <dbReference type="EMBL" id="JAP61459.1"/>
    </source>
</evidence>
<dbReference type="SMART" id="SM00181">
    <property type="entry name" value="EGF"/>
    <property type="match status" value="3"/>
</dbReference>
<dbReference type="Gene3D" id="2.10.25.10">
    <property type="entry name" value="Laminin"/>
    <property type="match status" value="2"/>
</dbReference>
<dbReference type="GO" id="GO:0005886">
    <property type="term" value="C:plasma membrane"/>
    <property type="evidence" value="ECO:0007669"/>
    <property type="project" value="TreeGrafter"/>
</dbReference>
<dbReference type="SUPFAM" id="SSF63825">
    <property type="entry name" value="YWTD domain"/>
    <property type="match status" value="4"/>
</dbReference>
<gene>
    <name evidence="14" type="ORF">TR112459</name>
</gene>
<feature type="compositionally biased region" description="Low complexity" evidence="10">
    <location>
        <begin position="730"/>
        <end position="741"/>
    </location>
</feature>
<organism evidence="14">
    <name type="scientific">Schistocephalus solidus</name>
    <name type="common">Tapeworm</name>
    <dbReference type="NCBI Taxonomy" id="70667"/>
    <lineage>
        <taxon>Eukaryota</taxon>
        <taxon>Metazoa</taxon>
        <taxon>Spiralia</taxon>
        <taxon>Lophotrochozoa</taxon>
        <taxon>Platyhelminthes</taxon>
        <taxon>Cestoda</taxon>
        <taxon>Eucestoda</taxon>
        <taxon>Diphyllobothriidea</taxon>
        <taxon>Diphyllobothriidae</taxon>
        <taxon>Schistocephalus</taxon>
    </lineage>
</organism>
<accession>A0A0V0J749</accession>
<dbReference type="Pfam" id="PF00057">
    <property type="entry name" value="Ldl_recept_a"/>
    <property type="match status" value="2"/>
</dbReference>
<dbReference type="EMBL" id="GEEE01001766">
    <property type="protein sequence ID" value="JAP61459.1"/>
    <property type="molecule type" value="Transcribed_RNA"/>
</dbReference>
<evidence type="ECO:0000256" key="9">
    <source>
        <dbReference type="PROSITE-ProRule" id="PRU00124"/>
    </source>
</evidence>
<evidence type="ECO:0000256" key="3">
    <source>
        <dbReference type="ARBA" id="ARBA00022583"/>
    </source>
</evidence>
<dbReference type="Gene3D" id="4.10.400.10">
    <property type="entry name" value="Low-density Lipoprotein Receptor"/>
    <property type="match status" value="2"/>
</dbReference>
<dbReference type="SUPFAM" id="SSF57424">
    <property type="entry name" value="LDL receptor-like module"/>
    <property type="match status" value="2"/>
</dbReference>
<feature type="compositionally biased region" description="Polar residues" evidence="10">
    <location>
        <begin position="2626"/>
        <end position="2636"/>
    </location>
</feature>
<evidence type="ECO:0000256" key="10">
    <source>
        <dbReference type="SAM" id="MobiDB-lite"/>
    </source>
</evidence>
<dbReference type="InterPro" id="IPR000033">
    <property type="entry name" value="LDLR_classB_rpt"/>
</dbReference>
<dbReference type="GO" id="GO:0042813">
    <property type="term" value="F:Wnt receptor activity"/>
    <property type="evidence" value="ECO:0007669"/>
    <property type="project" value="TreeGrafter"/>
</dbReference>
<evidence type="ECO:0000256" key="5">
    <source>
        <dbReference type="ARBA" id="ARBA00023136"/>
    </source>
</evidence>
<feature type="domain" description="EGF-like" evidence="13">
    <location>
        <begin position="1256"/>
        <end position="1340"/>
    </location>
</feature>
<feature type="compositionally biased region" description="Low complexity" evidence="10">
    <location>
        <begin position="3007"/>
        <end position="3017"/>
    </location>
</feature>
<keyword evidence="6 9" id="KW-1015">Disulfide bond</keyword>
<dbReference type="PRINTS" id="PR00261">
    <property type="entry name" value="LDLRECEPTOR"/>
</dbReference>
<evidence type="ECO:0000256" key="8">
    <source>
        <dbReference type="ARBA" id="ARBA00023180"/>
    </source>
</evidence>
<dbReference type="PANTHER" id="PTHR46513:SF13">
    <property type="entry name" value="EGF-LIKE DOMAIN-CONTAINING PROTEIN"/>
    <property type="match status" value="1"/>
</dbReference>
<feature type="region of interest" description="Disordered" evidence="10">
    <location>
        <begin position="2461"/>
        <end position="2487"/>
    </location>
</feature>
<keyword evidence="8" id="KW-0325">Glycoprotein</keyword>
<name>A0A0V0J749_SCHSO</name>
<reference evidence="14" key="1">
    <citation type="submission" date="2016-01" db="EMBL/GenBank/DDBJ databases">
        <title>Reference transcriptome for the parasite Schistocephalus solidus: insights into the molecular evolution of parasitism.</title>
        <authorList>
            <person name="Hebert F.O."/>
            <person name="Grambauer S."/>
            <person name="Barber I."/>
            <person name="Landry C.R."/>
            <person name="Aubin-Horth N."/>
        </authorList>
    </citation>
    <scope>NUCLEOTIDE SEQUENCE</scope>
</reference>
<sequence>MFMVGRLGWSAFPNNAFIIFFHFISSCLTEPVDNPDKTEFLVSNYMGQLSIESLSTSRVIANDLAVLEAVDFIMEENLVFYVGKRRLKHNELVPVIKATNLTSLQTYSVYTARLRSLDAISIDWVNMMAYWADFKEKVIEVGEIDIRLMSITKHAILFSQDLDDLNSLVVDPLSRSIYWLRSSAYTKIETAGMDGSQRSTIFYDANSSGRELSLDPIGRRLFWISPDRLLVASINLLGRDLSQTRVPGFDSWKTAFLNVVSGRIFLAHELSISSIPEGQTNRLSLRSHLNLTYQPYALRVYGRDSQPIQAGPNRTNCVPEKFRYLTLDGSTGCDFLCLNSPSQPKYACKCPTGVPYGATKTSLNDHLLSNSPQSTKFLVQQSISCPDFPQQFLLIARPPGIFMLSLQVKDEESHLFPVGSSPGPRRTPVRVDFDPLTKSLFWVDNAIYRLKLGEKSPVVVIEPANRVAQTLDGLAVDWVAGNLYWSTGGNRQIWVSRLDGAWPRLLLTLHGFDDCPPSSSSSSQDRFSSFNCSSPNTQPSDPPVSATEPVKEEPIKRRPAALAVDPINRYLFFNVWSGNRGRVERTWLDGTHREIVVDQEHTVWPNGIALDVEAQHLYYVDAYLAVIQRVDYAGGKPIRIVSGGLQHPFGFDLLGDKLFWSDWQTLEISQANKHDGSDLRVLKTLGVDDMMMGIRAVDLSIKDIAKKSVCGNKKLSGCSHLCFTLPSMASSSGSSRSNNSRYADKNHDPSSTNPHLYYCSCPPEYALDSDGKTCVVPESMLLYSIDGAGLRKMSLPKVRPHPFIEPPLASEQISSDLGSIPPAAAEDIEIAAAEIAAVTSDQVFNQVPLPFLTRVLRFDVHIAEERIYWVEDINPQCISMAFLNGTGKETLLCLFRDFRVDNAASHSNTRDSVVGLALDWLTNSLYFCVDGEQPRLEVIDLKYRTYTGAGNFGGGSGDVSPFGTTTDFDAAQPGGPRLSRYPSQWYRSSRYRRNARVRRNALPFWLMRSSKGTNPSGPQNDYDLNSANYEINAAADRIPDSVDNYRLVLLHNLSSPRDLVVHPRKRLLFWLDGAQNTRFNIYSAGLDGRNHRLIWNGVGIVMSLSLDYTTDRLYWLNWVTRCIESISLNGEPWFAINPILPGSSESLLSTHPRRKPDGTEFFNSLPPNDFHPYAIDAYQGSVLFSELTTQSVYRVQVPTSRPVQPGGHFPSAVGQVNLPADLLLRGPSGRLGGHNFLVLGLFVAGFDRQTSEPGHRCSPSSWSQMPPSGPICQALCLGAPPAGRSDSQPFAPIKKPPLSAQFPHSRPIAPSLFFMEDRTPGFTCACPTQFTLASDGYSCLEPLRSMLLLTADGSITRYTPDDHPNVNLLSISTLSVPTHDLLTTNAAWNSAAGGSAGFYGYSSDYQSEEGDELTGSSAFPSNDFSIQWATGHRVAAVALEELTNSGVFYLLRPVSSRGVASGRRGAGKVNAFYSSKPPSTPHQRRPLPLRGYTPPHNLMRLAFLDFATGRVRLLEGGPLVFLMDESTAPLNSQERMIDPHNITHSSAKSPSARSIGRGEGTAVVSGLQQPRWDLTFDPINQLLFWSDSVTGHVGVEDARTGASLGLIANASDNSRTVLEIVVEARSGQLFWLTASQPDRSEFYPPHVWLNCRIEITYLDGSFRRLLHDASQTSCPHSLAYSAKLARLYWADPNTGEIKTIQVPPPHRTPTESADVETAVVGAYPIPKTLTVLPEKQQSHFAEKSDPASAFANGPRLMWFQLLSSTEKAPYASPRQQQQPHQRKAARLLYAPIGQSRKAMAPLVPPGLHSKFWPSGVNAGQDVFPLPVRGGGLGDLSWHPCAGPLHGGCSHLCLPKATASSPSMPLYPGPLTPSPPLASTIPASLWLTARRCACMLGSNILEQATDSKTDAGTVCSQVQACASPNLFCRAGLATVVRDAPFGEFFLVGSNGGGGGFPHRGFCLPVHRICDGVVDCKDGSDETNCPATCPEYECNDGQCLPFTSRCNGMIECDSDEACCGPDQFECRRPQPRVYSGDNSQLMSRADFPSGFHRYYRKHSSPAAAAWERCIPMIFFCDGKADCHDNSDEATCASSAVNEFGDAPVHLSGNGSTRSSAGPPAINSSGSMNGEFPSVYAVIIVLAILVVLVVISLIGYFCSKGRSLFSSPYLVRSDKLDLVLIPTGDKNSVNTRTSFSVSTGQEGLLPLITHTTTITAKATVTSTTSGSAGGLEKRRARRRTGGLFSRHHAQLGTSLSSSVVAVNANTGAISTYKSQVVRTTSSKCGTSGRQCGSHEGHTSSRTLVCEKCCLGSATVMCTTAGSNQKGCRNGQHHHHHHDCQQFAGRLQTLPCRCGAFSDVDSFGSCTHIQDSEHWSPSQCPPAPPPSSLPSPPPSPSRLGSRLSPLFGSPTTPPPAPPPSKLHGASSSSDSCSEQSCPECGKKADGDDSANRYFNRHHDRLKRLRRRRCAKQTSLQSSELPAATAGRLHRRKPSRLRARIGAHSVCTRTDSCRDDSSRARSCVPLQPEPCCAATGAIHGTAYPDRCPQCGSRAKRTTSRRRDRTRKRSATVAAQCSFSYLQCTLHSCVRQDGGELTRPVPPPSSRALRGSRLGRAASFSPNCGHEALSAVVSSQQRTKTSPGRAGRQRKLRAPCRSATTPPLHNFTLDKECATRAAALSDLIASGIFNFEEARNDVIATASSASCTASQFGRKLRIGSLFGPLSSTSAGNTAMVEHAAVTFRVETNSSSSSASSSSCQASSNISSEFFPRETVNPPPSPITESIYTSLPPFILKQPNISRKASMSTSSGSSGPRNDGFSSLSFETLGNDKDSDQRIIATVGNLGRAGVGSSRVVYDHLGTSGNLATAATLSSLTTSKTVGLTDGQGLGKYLSQSPLSRQPCQDPAVLAKPEHCENQMARPSSSSISVVADVKQSTTHIQNLHVVIVTSRDEQTPGLESIYSPSYHQHDPHAKSRRYTPQLRSPGEYSNATKNSARHRHCGRHGVLLRETSGSEASSSSGGSRDQGRPVTFKSYSKSRRPCQFSVDCTKAQGCRCSGNSELPDVPIEPREQAEGAEDESPSAAARAPFAQILDSEQKPAPVKEVTNE</sequence>
<feature type="chain" id="PRO_5006866742" description="EGF-like domain-containing protein" evidence="12">
    <location>
        <begin position="30"/>
        <end position="3102"/>
    </location>
</feature>
<feature type="signal peptide" evidence="12">
    <location>
        <begin position="1"/>
        <end position="29"/>
    </location>
</feature>
<keyword evidence="2" id="KW-0245">EGF-like domain</keyword>
<feature type="disulfide bond" evidence="9">
    <location>
        <begin position="1968"/>
        <end position="1983"/>
    </location>
</feature>
<dbReference type="InterPro" id="IPR050778">
    <property type="entry name" value="Cueball_EGF_LRP_Nidogen"/>
</dbReference>
<comment type="subcellular location">
    <subcellularLocation>
        <location evidence="1">Membrane</location>
        <topology evidence="1">Single-pass membrane protein</topology>
    </subcellularLocation>
</comment>
<feature type="compositionally biased region" description="Basic residues" evidence="10">
    <location>
        <begin position="2548"/>
        <end position="2563"/>
    </location>
</feature>
<dbReference type="SMART" id="SM00192">
    <property type="entry name" value="LDLa"/>
    <property type="match status" value="3"/>
</dbReference>
<feature type="transmembrane region" description="Helical" evidence="11">
    <location>
        <begin position="2132"/>
        <end position="2155"/>
    </location>
</feature>
<dbReference type="InterPro" id="IPR011042">
    <property type="entry name" value="6-blade_b-propeller_TolB-like"/>
</dbReference>
<feature type="compositionally biased region" description="Pro residues" evidence="10">
    <location>
        <begin position="2407"/>
        <end position="2416"/>
    </location>
</feature>
<evidence type="ECO:0000256" key="12">
    <source>
        <dbReference type="SAM" id="SignalP"/>
    </source>
</evidence>
<evidence type="ECO:0000256" key="11">
    <source>
        <dbReference type="SAM" id="Phobius"/>
    </source>
</evidence>
<dbReference type="GO" id="GO:0006897">
    <property type="term" value="P:endocytosis"/>
    <property type="evidence" value="ECO:0007669"/>
    <property type="project" value="UniProtKB-KW"/>
</dbReference>
<feature type="disulfide bond" evidence="9">
    <location>
        <begin position="2074"/>
        <end position="2089"/>
    </location>
</feature>
<evidence type="ECO:0000256" key="2">
    <source>
        <dbReference type="ARBA" id="ARBA00022536"/>
    </source>
</evidence>
<evidence type="ECO:0000256" key="7">
    <source>
        <dbReference type="ARBA" id="ARBA00023170"/>
    </source>
</evidence>
<evidence type="ECO:0000256" key="6">
    <source>
        <dbReference type="ARBA" id="ARBA00023157"/>
    </source>
</evidence>
<evidence type="ECO:0000256" key="4">
    <source>
        <dbReference type="ARBA" id="ARBA00022737"/>
    </source>
</evidence>
<keyword evidence="7" id="KW-0675">Receptor</keyword>
<feature type="compositionally biased region" description="Low complexity" evidence="10">
    <location>
        <begin position="2795"/>
        <end position="2807"/>
    </location>
</feature>
<feature type="region of interest" description="Disordered" evidence="10">
    <location>
        <begin position="3049"/>
        <end position="3102"/>
    </location>
</feature>
<feature type="region of interest" description="Disordered" evidence="10">
    <location>
        <begin position="2625"/>
        <end position="2653"/>
    </location>
</feature>
<dbReference type="InterPro" id="IPR023415">
    <property type="entry name" value="LDLR_class-A_CS"/>
</dbReference>
<dbReference type="PANTHER" id="PTHR46513">
    <property type="entry name" value="VITELLOGENIN RECEPTOR-LIKE PROTEIN-RELATED-RELATED"/>
    <property type="match status" value="1"/>
</dbReference>
<dbReference type="PROSITE" id="PS01209">
    <property type="entry name" value="LDLRA_1"/>
    <property type="match status" value="2"/>
</dbReference>
<keyword evidence="4" id="KW-0677">Repeat</keyword>
<feature type="region of interest" description="Disordered" evidence="10">
    <location>
        <begin position="2952"/>
        <end position="3030"/>
    </location>
</feature>
<feature type="domain" description="EGF-like" evidence="13">
    <location>
        <begin position="709"/>
        <end position="775"/>
    </location>
</feature>